<dbReference type="AlphaFoldDB" id="I3IHC1"/>
<dbReference type="InterPro" id="IPR050289">
    <property type="entry name" value="TorD/DmsD_chaperones"/>
</dbReference>
<dbReference type="Gene3D" id="1.10.3480.10">
    <property type="entry name" value="TorD-like"/>
    <property type="match status" value="1"/>
</dbReference>
<keyword evidence="1" id="KW-0143">Chaperone</keyword>
<dbReference type="OrthoDB" id="9795302at2"/>
<dbReference type="InterPro" id="IPR036411">
    <property type="entry name" value="TorD-like_sf"/>
</dbReference>
<accession>I3IHC1</accession>
<evidence type="ECO:0008006" key="4">
    <source>
        <dbReference type="Google" id="ProtNLM"/>
    </source>
</evidence>
<dbReference type="Proteomes" id="UP000002985">
    <property type="component" value="Unassembled WGS sequence"/>
</dbReference>
<dbReference type="PANTHER" id="PTHR34227:SF1">
    <property type="entry name" value="DIMETHYL SULFOXIDE REDUCTASE CHAPERONE-RELATED"/>
    <property type="match status" value="1"/>
</dbReference>
<evidence type="ECO:0000313" key="3">
    <source>
        <dbReference type="Proteomes" id="UP000002985"/>
    </source>
</evidence>
<organism evidence="2 3">
    <name type="scientific">Candidatus Jettenia caeni</name>
    <dbReference type="NCBI Taxonomy" id="247490"/>
    <lineage>
        <taxon>Bacteria</taxon>
        <taxon>Pseudomonadati</taxon>
        <taxon>Planctomycetota</taxon>
        <taxon>Candidatus Brocadiia</taxon>
        <taxon>Candidatus Brocadiales</taxon>
        <taxon>Candidatus Brocadiaceae</taxon>
        <taxon>Candidatus Jettenia</taxon>
    </lineage>
</organism>
<evidence type="ECO:0000256" key="1">
    <source>
        <dbReference type="ARBA" id="ARBA00023186"/>
    </source>
</evidence>
<dbReference type="InterPro" id="IPR020945">
    <property type="entry name" value="DMSO/NO3_reduct_chaperone"/>
</dbReference>
<protein>
    <recommendedName>
        <fullName evidence="4">Chaperone protein TorD</fullName>
    </recommendedName>
</protein>
<name>I3IHC1_9BACT</name>
<reference evidence="2 3" key="1">
    <citation type="journal article" date="2012" name="FEBS Lett.">
        <title>Anammox organism KSU-1 expresses a NirK-type copper-containing nitrite reductase instead of a NirS-type with cytochrome cd1.</title>
        <authorList>
            <person name="Hira D."/>
            <person name="Toh H."/>
            <person name="Migita C.T."/>
            <person name="Okubo H."/>
            <person name="Nishiyama T."/>
            <person name="Hattori M."/>
            <person name="Furukawa K."/>
            <person name="Fujii T."/>
        </authorList>
    </citation>
    <scope>NUCLEOTIDE SEQUENCE [LARGE SCALE GENOMIC DNA]</scope>
</reference>
<dbReference type="EMBL" id="BAFH01000002">
    <property type="protein sequence ID" value="GAB61116.1"/>
    <property type="molecule type" value="Genomic_DNA"/>
</dbReference>
<dbReference type="eggNOG" id="COG3381">
    <property type="taxonomic scope" value="Bacteria"/>
</dbReference>
<dbReference type="PANTHER" id="PTHR34227">
    <property type="entry name" value="CHAPERONE PROTEIN YCDY"/>
    <property type="match status" value="1"/>
</dbReference>
<comment type="caution">
    <text evidence="2">The sequence shown here is derived from an EMBL/GenBank/DDBJ whole genome shotgun (WGS) entry which is preliminary data.</text>
</comment>
<evidence type="ECO:0000313" key="2">
    <source>
        <dbReference type="EMBL" id="GAB61116.1"/>
    </source>
</evidence>
<dbReference type="STRING" id="247490.KSU1_B0259"/>
<sequence length="264" mass="30483">MEVKSSNLLDQHVPPGVENMLTRSIMYHILSACYLYPIEKNLSIFKSSDFEEYKKNLELCYKEIDDVSELRRCLDAVHQLHDNTPIATLQKVYQRIVGHTISKECPLYETQYGSAHIYQQTHELADIQGFYTAFGLEISDVEKERGDHVSVELEFMHFLLYKQAYAQENDGEEKAQICVDAQKKFLKEHIGKWVPLFAILFGRRAEEGFYHALAVLTKEFMRLEMKLMNVKTEMFKESDLNQDMVAGAPDECLSCASSEDSNLD</sequence>
<keyword evidence="3" id="KW-1185">Reference proteome</keyword>
<gene>
    <name evidence="2" type="ORF">KSU1_B0259</name>
</gene>
<proteinExistence type="predicted"/>
<dbReference type="Pfam" id="PF02613">
    <property type="entry name" value="Nitrate_red_del"/>
    <property type="match status" value="1"/>
</dbReference>
<dbReference type="SUPFAM" id="SSF89155">
    <property type="entry name" value="TorD-like"/>
    <property type="match status" value="1"/>
</dbReference>